<proteinExistence type="predicted"/>
<evidence type="ECO:0000313" key="2">
    <source>
        <dbReference type="Proteomes" id="UP000253509"/>
    </source>
</evidence>
<gene>
    <name evidence="1" type="ORF">DFO65_103319</name>
</gene>
<sequence length="50" mass="5819">MTRFNEIVDAIQYGYTRTDQLEVEFPVSGDALTINRQKEVPCVNFLRPRS</sequence>
<organism evidence="1 2">
    <name type="scientific">Brevibacterium celere</name>
    <dbReference type="NCBI Taxonomy" id="225845"/>
    <lineage>
        <taxon>Bacteria</taxon>
        <taxon>Bacillati</taxon>
        <taxon>Actinomycetota</taxon>
        <taxon>Actinomycetes</taxon>
        <taxon>Micrococcales</taxon>
        <taxon>Brevibacteriaceae</taxon>
        <taxon>Brevibacterium</taxon>
    </lineage>
</organism>
<name>A0A366IKR2_9MICO</name>
<evidence type="ECO:0000313" key="1">
    <source>
        <dbReference type="EMBL" id="RBP73024.1"/>
    </source>
</evidence>
<accession>A0A366IKR2</accession>
<keyword evidence="2" id="KW-1185">Reference proteome</keyword>
<dbReference type="Proteomes" id="UP000253509">
    <property type="component" value="Unassembled WGS sequence"/>
</dbReference>
<dbReference type="EMBL" id="QNSB01000003">
    <property type="protein sequence ID" value="RBP73024.1"/>
    <property type="molecule type" value="Genomic_DNA"/>
</dbReference>
<comment type="caution">
    <text evidence="1">The sequence shown here is derived from an EMBL/GenBank/DDBJ whole genome shotgun (WGS) entry which is preliminary data.</text>
</comment>
<dbReference type="AlphaFoldDB" id="A0A366IKR2"/>
<reference evidence="1 2" key="1">
    <citation type="submission" date="2018-06" db="EMBL/GenBank/DDBJ databases">
        <title>Freshwater and sediment microbial communities from various areas in North America, analyzing microbe dynamics in response to fracking.</title>
        <authorList>
            <person name="Lamendella R."/>
        </authorList>
    </citation>
    <scope>NUCLEOTIDE SEQUENCE [LARGE SCALE GENOMIC DNA]</scope>
    <source>
        <strain evidence="1 2">3b_TX</strain>
    </source>
</reference>
<protein>
    <submittedName>
        <fullName evidence="1">Uncharacterized protein</fullName>
    </submittedName>
</protein>